<reference evidence="7" key="1">
    <citation type="journal article" date="2019" name="Int. J. Syst. Evol. Microbiol.">
        <title>The Global Catalogue of Microorganisms (GCM) 10K type strain sequencing project: providing services to taxonomists for standard genome sequencing and annotation.</title>
        <authorList>
            <consortium name="The Broad Institute Genomics Platform"/>
            <consortium name="The Broad Institute Genome Sequencing Center for Infectious Disease"/>
            <person name="Wu L."/>
            <person name="Ma J."/>
        </authorList>
    </citation>
    <scope>NUCLEOTIDE SEQUENCE [LARGE SCALE GENOMIC DNA]</scope>
    <source>
        <strain evidence="7">CAIM 431</strain>
    </source>
</reference>
<organism evidence="6 7">
    <name type="scientific">Luteococcus peritonei</name>
    <dbReference type="NCBI Taxonomy" id="88874"/>
    <lineage>
        <taxon>Bacteria</taxon>
        <taxon>Bacillati</taxon>
        <taxon>Actinomycetota</taxon>
        <taxon>Actinomycetes</taxon>
        <taxon>Propionibacteriales</taxon>
        <taxon>Propionibacteriaceae</taxon>
        <taxon>Luteococcus</taxon>
    </lineage>
</organism>
<feature type="domain" description="6-phosphogluconate dehydrogenase NADP-binding" evidence="4">
    <location>
        <begin position="3"/>
        <end position="163"/>
    </location>
</feature>
<dbReference type="InterPro" id="IPR008927">
    <property type="entry name" value="6-PGluconate_DH-like_C_sf"/>
</dbReference>
<protein>
    <submittedName>
        <fullName evidence="6">NAD(P)-dependent oxidoreductase</fullName>
        <ecNumber evidence="6">1.1.-.-</ecNumber>
    </submittedName>
</protein>
<keyword evidence="7" id="KW-1185">Reference proteome</keyword>
<dbReference type="Pfam" id="PF03446">
    <property type="entry name" value="NAD_binding_2"/>
    <property type="match status" value="1"/>
</dbReference>
<dbReference type="InterPro" id="IPR006115">
    <property type="entry name" value="6PGDH_NADP-bd"/>
</dbReference>
<dbReference type="RefSeq" id="WP_343872388.1">
    <property type="nucleotide sequence ID" value="NZ_BAAAIX010000007.1"/>
</dbReference>
<feature type="domain" description="3-hydroxyisobutyrate dehydrogenase-like NAD-binding" evidence="5">
    <location>
        <begin position="170"/>
        <end position="286"/>
    </location>
</feature>
<proteinExistence type="inferred from homology"/>
<evidence type="ECO:0000256" key="3">
    <source>
        <dbReference type="ARBA" id="ARBA00023027"/>
    </source>
</evidence>
<evidence type="ECO:0000259" key="5">
    <source>
        <dbReference type="Pfam" id="PF14833"/>
    </source>
</evidence>
<dbReference type="PANTHER" id="PTHR43060:SF15">
    <property type="entry name" value="3-HYDROXYISOBUTYRATE DEHYDROGENASE-LIKE 1, MITOCHONDRIAL-RELATED"/>
    <property type="match status" value="1"/>
</dbReference>
<evidence type="ECO:0000259" key="4">
    <source>
        <dbReference type="Pfam" id="PF03446"/>
    </source>
</evidence>
<dbReference type="GO" id="GO:0016491">
    <property type="term" value="F:oxidoreductase activity"/>
    <property type="evidence" value="ECO:0007669"/>
    <property type="project" value="UniProtKB-KW"/>
</dbReference>
<sequence>MTTVGFIGLGTMGAPMARHILAGLGPDDALVLNDRTDEKARPLMDQGARWAATARELAAGCDLVICMVPAIQHVRQVCEGPDGLLAGLEHPVTLVVCSSVAATDVRELDASLAEASGGLLHVVDAPVSGGQVGAEAGTLSIMVGGADELVAPVLEVLNLTGTALHLGPLGAGEVAKACNQAIVAATITAIAEASVVAERSGLDVAQMFDLLQGGYAGSAVLKDKATRFATKDYSPSGPLWFWVKDLKAYLAEAEATGTDSLVVGPILAAVEGLVEAGRGEADTAVIQEWVEQGRTA</sequence>
<dbReference type="PIRSF" id="PIRSF000103">
    <property type="entry name" value="HIBADH"/>
    <property type="match status" value="1"/>
</dbReference>
<dbReference type="Proteomes" id="UP001597326">
    <property type="component" value="Unassembled WGS sequence"/>
</dbReference>
<dbReference type="Pfam" id="PF14833">
    <property type="entry name" value="NAD_binding_11"/>
    <property type="match status" value="1"/>
</dbReference>
<dbReference type="PANTHER" id="PTHR43060">
    <property type="entry name" value="3-HYDROXYISOBUTYRATE DEHYDROGENASE-LIKE 1, MITOCHONDRIAL-RELATED"/>
    <property type="match status" value="1"/>
</dbReference>
<dbReference type="Gene3D" id="1.10.1040.10">
    <property type="entry name" value="N-(1-d-carboxylethyl)-l-norvaline Dehydrogenase, domain 2"/>
    <property type="match status" value="1"/>
</dbReference>
<comment type="similarity">
    <text evidence="1">Belongs to the HIBADH-related family.</text>
</comment>
<dbReference type="InterPro" id="IPR036291">
    <property type="entry name" value="NAD(P)-bd_dom_sf"/>
</dbReference>
<evidence type="ECO:0000313" key="6">
    <source>
        <dbReference type="EMBL" id="MFD1889367.1"/>
    </source>
</evidence>
<keyword evidence="2 6" id="KW-0560">Oxidoreductase</keyword>
<accession>A0ABW4RT63</accession>
<dbReference type="InterPro" id="IPR013328">
    <property type="entry name" value="6PGD_dom2"/>
</dbReference>
<name>A0ABW4RT63_9ACTN</name>
<dbReference type="SUPFAM" id="SSF51735">
    <property type="entry name" value="NAD(P)-binding Rossmann-fold domains"/>
    <property type="match status" value="1"/>
</dbReference>
<dbReference type="EMBL" id="JBHUFZ010000008">
    <property type="protein sequence ID" value="MFD1889367.1"/>
    <property type="molecule type" value="Genomic_DNA"/>
</dbReference>
<dbReference type="InterPro" id="IPR002204">
    <property type="entry name" value="3-OH-isobutyrate_DH-rel_CS"/>
</dbReference>
<dbReference type="EC" id="1.1.-.-" evidence="6"/>
<gene>
    <name evidence="6" type="ORF">ACFSCS_04085</name>
</gene>
<dbReference type="Gene3D" id="3.40.50.720">
    <property type="entry name" value="NAD(P)-binding Rossmann-like Domain"/>
    <property type="match status" value="1"/>
</dbReference>
<dbReference type="InterPro" id="IPR015815">
    <property type="entry name" value="HIBADH-related"/>
</dbReference>
<dbReference type="PROSITE" id="PS00895">
    <property type="entry name" value="3_HYDROXYISOBUT_DH"/>
    <property type="match status" value="1"/>
</dbReference>
<evidence type="ECO:0000256" key="2">
    <source>
        <dbReference type="ARBA" id="ARBA00023002"/>
    </source>
</evidence>
<comment type="caution">
    <text evidence="6">The sequence shown here is derived from an EMBL/GenBank/DDBJ whole genome shotgun (WGS) entry which is preliminary data.</text>
</comment>
<evidence type="ECO:0000256" key="1">
    <source>
        <dbReference type="ARBA" id="ARBA00009080"/>
    </source>
</evidence>
<keyword evidence="3" id="KW-0520">NAD</keyword>
<dbReference type="SUPFAM" id="SSF48179">
    <property type="entry name" value="6-phosphogluconate dehydrogenase C-terminal domain-like"/>
    <property type="match status" value="1"/>
</dbReference>
<evidence type="ECO:0000313" key="7">
    <source>
        <dbReference type="Proteomes" id="UP001597326"/>
    </source>
</evidence>
<dbReference type="InterPro" id="IPR029154">
    <property type="entry name" value="HIBADH-like_NADP-bd"/>
</dbReference>